<keyword evidence="2" id="KW-1185">Reference proteome</keyword>
<accession>A0A934M5G7</accession>
<proteinExistence type="predicted"/>
<comment type="caution">
    <text evidence="1">The sequence shown here is derived from an EMBL/GenBank/DDBJ whole genome shotgun (WGS) entry which is preliminary data.</text>
</comment>
<gene>
    <name evidence="1" type="ORF">I6U51_21545</name>
</gene>
<dbReference type="AlphaFoldDB" id="A0A934M5G7"/>
<evidence type="ECO:0000313" key="1">
    <source>
        <dbReference type="EMBL" id="MBI6875262.1"/>
    </source>
</evidence>
<organism evidence="1 2">
    <name type="scientific">Clostridium aciditolerans</name>
    <dbReference type="NCBI Taxonomy" id="339861"/>
    <lineage>
        <taxon>Bacteria</taxon>
        <taxon>Bacillati</taxon>
        <taxon>Bacillota</taxon>
        <taxon>Clostridia</taxon>
        <taxon>Eubacteriales</taxon>
        <taxon>Clostridiaceae</taxon>
        <taxon>Clostridium</taxon>
    </lineage>
</organism>
<name>A0A934M5G7_9CLOT</name>
<dbReference type="Proteomes" id="UP000622687">
    <property type="component" value="Unassembled WGS sequence"/>
</dbReference>
<sequence length="105" mass="11624">MVDQKVIEAFHMMWDSFPAPVRLIHKNKTVLAVNETAHNAGMKTEVPCFAIGAPEAHKGCKANEAISTNTAQILNVGTEKIKYWLPVKGCPDVYVHYTISIDSNK</sequence>
<dbReference type="EMBL" id="JAEEGB010000040">
    <property type="protein sequence ID" value="MBI6875262.1"/>
    <property type="molecule type" value="Genomic_DNA"/>
</dbReference>
<dbReference type="RefSeq" id="WP_211144619.1">
    <property type="nucleotide sequence ID" value="NZ_JAEEGB010000040.1"/>
</dbReference>
<evidence type="ECO:0000313" key="2">
    <source>
        <dbReference type="Proteomes" id="UP000622687"/>
    </source>
</evidence>
<protein>
    <submittedName>
        <fullName evidence="1">Uncharacterized protein</fullName>
    </submittedName>
</protein>
<reference evidence="1" key="1">
    <citation type="submission" date="2020-12" db="EMBL/GenBank/DDBJ databases">
        <title>Clostridium thailandense sp. nov., a novel acetogenic bacterium isolated from peat land soil in Thailand.</title>
        <authorList>
            <person name="Chaikitkaew S."/>
            <person name="Birkeland N.K."/>
        </authorList>
    </citation>
    <scope>NUCLEOTIDE SEQUENCE</scope>
    <source>
        <strain evidence="1">DSM 17425</strain>
    </source>
</reference>